<keyword evidence="2 5" id="KW-0812">Transmembrane</keyword>
<feature type="transmembrane region" description="Helical" evidence="5">
    <location>
        <begin position="179"/>
        <end position="199"/>
    </location>
</feature>
<dbReference type="PANTHER" id="PTHR43066:SF11">
    <property type="entry name" value="PEPTIDASE S54 RHOMBOID DOMAIN-CONTAINING PROTEIN"/>
    <property type="match status" value="1"/>
</dbReference>
<evidence type="ECO:0000256" key="4">
    <source>
        <dbReference type="ARBA" id="ARBA00023136"/>
    </source>
</evidence>
<dbReference type="GO" id="GO:0004252">
    <property type="term" value="F:serine-type endopeptidase activity"/>
    <property type="evidence" value="ECO:0007669"/>
    <property type="project" value="InterPro"/>
</dbReference>
<feature type="transmembrane region" description="Helical" evidence="5">
    <location>
        <begin position="124"/>
        <end position="141"/>
    </location>
</feature>
<evidence type="ECO:0000313" key="7">
    <source>
        <dbReference type="EMBL" id="VAW39611.1"/>
    </source>
</evidence>
<organism evidence="7">
    <name type="scientific">hydrothermal vent metagenome</name>
    <dbReference type="NCBI Taxonomy" id="652676"/>
    <lineage>
        <taxon>unclassified sequences</taxon>
        <taxon>metagenomes</taxon>
        <taxon>ecological metagenomes</taxon>
    </lineage>
</organism>
<gene>
    <name evidence="7" type="ORF">MNBD_GAMMA01-48</name>
</gene>
<accession>A0A3B0V9T5</accession>
<feature type="transmembrane region" description="Helical" evidence="5">
    <location>
        <begin position="64"/>
        <end position="88"/>
    </location>
</feature>
<dbReference type="Gene3D" id="1.20.1540.10">
    <property type="entry name" value="Rhomboid-like"/>
    <property type="match status" value="1"/>
</dbReference>
<keyword evidence="4 5" id="KW-0472">Membrane</keyword>
<feature type="transmembrane region" description="Helical" evidence="5">
    <location>
        <begin position="153"/>
        <end position="173"/>
    </location>
</feature>
<sequence length="208" mass="23824">MNKYQINRSLNRLQRNTSYYLQKIPKITRYLLITMLLVFILQQFVNLSFFVLQSLDRGFNPIQLITYAFLHADLWHLLFNGLAIWMFGSQIEDYWGEKRYLTFVIVCIVGAAIAHMVFANSNVIGISGLVFGLLLAYGMMWPEREIMLLLPPIPIKAKYLVMGYGVLLLLNILSSSNDGIAHFAHLGGALSGFLLIQYWRNKPPFGKS</sequence>
<comment type="subcellular location">
    <subcellularLocation>
        <location evidence="1">Membrane</location>
        <topology evidence="1">Multi-pass membrane protein</topology>
    </subcellularLocation>
</comment>
<evidence type="ECO:0000256" key="3">
    <source>
        <dbReference type="ARBA" id="ARBA00022989"/>
    </source>
</evidence>
<dbReference type="SUPFAM" id="SSF144091">
    <property type="entry name" value="Rhomboid-like"/>
    <property type="match status" value="1"/>
</dbReference>
<dbReference type="Pfam" id="PF01694">
    <property type="entry name" value="Rhomboid"/>
    <property type="match status" value="1"/>
</dbReference>
<dbReference type="GO" id="GO:0016020">
    <property type="term" value="C:membrane"/>
    <property type="evidence" value="ECO:0007669"/>
    <property type="project" value="UniProtKB-SubCell"/>
</dbReference>
<evidence type="ECO:0000256" key="1">
    <source>
        <dbReference type="ARBA" id="ARBA00004141"/>
    </source>
</evidence>
<feature type="domain" description="Peptidase S54 rhomboid" evidence="6">
    <location>
        <begin position="62"/>
        <end position="197"/>
    </location>
</feature>
<feature type="transmembrane region" description="Helical" evidence="5">
    <location>
        <begin position="30"/>
        <end position="52"/>
    </location>
</feature>
<keyword evidence="3 5" id="KW-1133">Transmembrane helix</keyword>
<dbReference type="InterPro" id="IPR022764">
    <property type="entry name" value="Peptidase_S54_rhomboid_dom"/>
</dbReference>
<dbReference type="EMBL" id="UOEW01000238">
    <property type="protein sequence ID" value="VAW39611.1"/>
    <property type="molecule type" value="Genomic_DNA"/>
</dbReference>
<name>A0A3B0V9T5_9ZZZZ</name>
<evidence type="ECO:0000259" key="6">
    <source>
        <dbReference type="Pfam" id="PF01694"/>
    </source>
</evidence>
<evidence type="ECO:0000256" key="5">
    <source>
        <dbReference type="SAM" id="Phobius"/>
    </source>
</evidence>
<protein>
    <submittedName>
        <fullName evidence="7">Rhomboid family protein</fullName>
    </submittedName>
</protein>
<dbReference type="PANTHER" id="PTHR43066">
    <property type="entry name" value="RHOMBOID-RELATED PROTEIN"/>
    <property type="match status" value="1"/>
</dbReference>
<proteinExistence type="predicted"/>
<feature type="transmembrane region" description="Helical" evidence="5">
    <location>
        <begin position="100"/>
        <end position="118"/>
    </location>
</feature>
<dbReference type="InterPro" id="IPR035952">
    <property type="entry name" value="Rhomboid-like_sf"/>
</dbReference>
<dbReference type="AlphaFoldDB" id="A0A3B0V9T5"/>
<reference evidence="7" key="1">
    <citation type="submission" date="2018-06" db="EMBL/GenBank/DDBJ databases">
        <authorList>
            <person name="Zhirakovskaya E."/>
        </authorList>
    </citation>
    <scope>NUCLEOTIDE SEQUENCE</scope>
</reference>
<evidence type="ECO:0000256" key="2">
    <source>
        <dbReference type="ARBA" id="ARBA00022692"/>
    </source>
</evidence>